<feature type="coiled-coil region" evidence="5">
    <location>
        <begin position="359"/>
        <end position="386"/>
    </location>
</feature>
<evidence type="ECO:0000256" key="4">
    <source>
        <dbReference type="ARBA" id="ARBA00023136"/>
    </source>
</evidence>
<protein>
    <submittedName>
        <fullName evidence="7">HlyD family efflux transporter periplasmic adaptor subunit</fullName>
    </submittedName>
</protein>
<proteinExistence type="predicted"/>
<feature type="transmembrane region" description="Helical" evidence="6">
    <location>
        <begin position="154"/>
        <end position="172"/>
    </location>
</feature>
<evidence type="ECO:0000313" key="8">
    <source>
        <dbReference type="Proteomes" id="UP000317716"/>
    </source>
</evidence>
<organism evidence="7 8">
    <name type="scientific">Eiseniibacteriota bacterium</name>
    <dbReference type="NCBI Taxonomy" id="2212470"/>
    <lineage>
        <taxon>Bacteria</taxon>
        <taxon>Candidatus Eiseniibacteriota</taxon>
    </lineage>
</organism>
<evidence type="ECO:0000256" key="5">
    <source>
        <dbReference type="SAM" id="Coils"/>
    </source>
</evidence>
<keyword evidence="5" id="KW-0175">Coiled coil</keyword>
<evidence type="ECO:0000313" key="7">
    <source>
        <dbReference type="EMBL" id="TMQ47666.1"/>
    </source>
</evidence>
<sequence length="535" mass="58699">MAIVRFDPPSLRKHDRVTAPAAVILDNVRYETLQWSPGGFCIQGYRGSAGPGDQRSVRFMLNFHGFEVGFNAKIEVCRVEPDTETLAARYLELGEREQELLKHFLSGLVSGQIGVVGDTIRHLDIPLHSLPAPALPSHPASTWQRTRELAGRSLLYLIIGPIVLGFALLAIYRSFFHLEVQTAVVARPIESLVSVGTGRISEIYVREGQTVAQNEKVFSVVDEATSRDLEEARLDRDRARADLLTAQAARSSGNQRIDVYKSITANKQIVATKRVEAARGECANAKNHLDRVQSVFNDGLESEAIMDQAKSEYARAKGALEETMAELKIADEAVRAAGIGIFYDGLRLVDEGPQLRGAEDGARVRARLAEERLEAAEARATQLTCRAPFAGSVVRVVKGAGSTVGRGEEIAFIEHMVEAPRIQALLSQDEVTRVKVGARVTVQIPALGRSYPATVERVDRANLLANPLLTNPALRPAWGGLSDRTAWMSIALDHLSPDDKISLRSGMPAVVTMEKEQMTSQWNQMIASIRSLARW</sequence>
<dbReference type="Proteomes" id="UP000317716">
    <property type="component" value="Unassembled WGS sequence"/>
</dbReference>
<dbReference type="PANTHER" id="PTHR30386:SF26">
    <property type="entry name" value="TRANSPORT PROTEIN COMB"/>
    <property type="match status" value="1"/>
</dbReference>
<dbReference type="AlphaFoldDB" id="A0A538S8K9"/>
<name>A0A538S8K9_UNCEI</name>
<comment type="caution">
    <text evidence="7">The sequence shown here is derived from an EMBL/GenBank/DDBJ whole genome shotgun (WGS) entry which is preliminary data.</text>
</comment>
<evidence type="ECO:0000256" key="3">
    <source>
        <dbReference type="ARBA" id="ARBA00022989"/>
    </source>
</evidence>
<comment type="subcellular location">
    <subcellularLocation>
        <location evidence="1">Membrane</location>
        <topology evidence="1">Single-pass membrane protein</topology>
    </subcellularLocation>
</comment>
<dbReference type="PANTHER" id="PTHR30386">
    <property type="entry name" value="MEMBRANE FUSION SUBUNIT OF EMRAB-TOLC MULTIDRUG EFFLUX PUMP"/>
    <property type="match status" value="1"/>
</dbReference>
<evidence type="ECO:0000256" key="2">
    <source>
        <dbReference type="ARBA" id="ARBA00022692"/>
    </source>
</evidence>
<dbReference type="Gene3D" id="2.40.30.170">
    <property type="match status" value="1"/>
</dbReference>
<dbReference type="InterPro" id="IPR050739">
    <property type="entry name" value="MFP"/>
</dbReference>
<keyword evidence="2 6" id="KW-0812">Transmembrane</keyword>
<keyword evidence="4 6" id="KW-0472">Membrane</keyword>
<evidence type="ECO:0000256" key="6">
    <source>
        <dbReference type="SAM" id="Phobius"/>
    </source>
</evidence>
<keyword evidence="3 6" id="KW-1133">Transmembrane helix</keyword>
<evidence type="ECO:0000256" key="1">
    <source>
        <dbReference type="ARBA" id="ARBA00004167"/>
    </source>
</evidence>
<dbReference type="GO" id="GO:0016020">
    <property type="term" value="C:membrane"/>
    <property type="evidence" value="ECO:0007669"/>
    <property type="project" value="UniProtKB-SubCell"/>
</dbReference>
<dbReference type="Gene3D" id="2.40.10.220">
    <property type="entry name" value="predicted glycosyltransferase like domains"/>
    <property type="match status" value="1"/>
</dbReference>
<dbReference type="EMBL" id="VBOS01000519">
    <property type="protein sequence ID" value="TMQ47666.1"/>
    <property type="molecule type" value="Genomic_DNA"/>
</dbReference>
<accession>A0A538S8K9</accession>
<reference evidence="7 8" key="1">
    <citation type="journal article" date="2019" name="Nat. Microbiol.">
        <title>Mediterranean grassland soil C-N compound turnover is dependent on rainfall and depth, and is mediated by genomically divergent microorganisms.</title>
        <authorList>
            <person name="Diamond S."/>
            <person name="Andeer P.F."/>
            <person name="Li Z."/>
            <person name="Crits-Christoph A."/>
            <person name="Burstein D."/>
            <person name="Anantharaman K."/>
            <person name="Lane K.R."/>
            <person name="Thomas B.C."/>
            <person name="Pan C."/>
            <person name="Northen T.R."/>
            <person name="Banfield J.F."/>
        </authorList>
    </citation>
    <scope>NUCLEOTIDE SEQUENCE [LARGE SCALE GENOMIC DNA]</scope>
    <source>
        <strain evidence="7">WS_2</strain>
    </source>
</reference>
<gene>
    <name evidence="7" type="ORF">E6K72_13825</name>
</gene>